<evidence type="ECO:0000256" key="9">
    <source>
        <dbReference type="ARBA" id="ARBA00023136"/>
    </source>
</evidence>
<gene>
    <name evidence="11" type="primary">EOG090X07IA</name>
</gene>
<comment type="subcellular location">
    <subcellularLocation>
        <location evidence="1 10">Golgi apparatus membrane</location>
        <topology evidence="1 10">Single-pass type II membrane protein</topology>
    </subcellularLocation>
</comment>
<dbReference type="EMBL" id="OC988919">
    <property type="protein sequence ID" value="CAG4645574.1"/>
    <property type="molecule type" value="Genomic_DNA"/>
</dbReference>
<evidence type="ECO:0000256" key="1">
    <source>
        <dbReference type="ARBA" id="ARBA00004323"/>
    </source>
</evidence>
<evidence type="ECO:0000256" key="8">
    <source>
        <dbReference type="ARBA" id="ARBA00023034"/>
    </source>
</evidence>
<evidence type="ECO:0000256" key="10">
    <source>
        <dbReference type="RuleBase" id="RU363063"/>
    </source>
</evidence>
<evidence type="ECO:0000256" key="4">
    <source>
        <dbReference type="ARBA" id="ARBA00022679"/>
    </source>
</evidence>
<accession>A0A9N6ZG01</accession>
<keyword evidence="4" id="KW-0808">Transferase</keyword>
<dbReference type="Gene3D" id="3.90.550.50">
    <property type="match status" value="1"/>
</dbReference>
<dbReference type="Pfam" id="PF01762">
    <property type="entry name" value="Galactosyl_T"/>
    <property type="match status" value="2"/>
</dbReference>
<keyword evidence="7 10" id="KW-1133">Transmembrane helix</keyword>
<dbReference type="InterPro" id="IPR002659">
    <property type="entry name" value="Glyco_trans_31"/>
</dbReference>
<evidence type="ECO:0000256" key="6">
    <source>
        <dbReference type="ARBA" id="ARBA00022968"/>
    </source>
</evidence>
<dbReference type="AlphaFoldDB" id="A0A9N6ZG01"/>
<comment type="similarity">
    <text evidence="2 10">Belongs to the glycosyltransferase 31 family.</text>
</comment>
<evidence type="ECO:0000256" key="3">
    <source>
        <dbReference type="ARBA" id="ARBA00022676"/>
    </source>
</evidence>
<proteinExistence type="inferred from homology"/>
<keyword evidence="6 10" id="KW-0735">Signal-anchor</keyword>
<sequence>MHRILRIFRRTCRPFLCLRWPWLSLILLTLIILNYLGAFTHVWERNYYHEFSYPLEADIATYVESLKHGHVPEVKPINVYNYDYLLTNDHVCRENGNPANLRLIYLVKSALTHSDRRNAIRRSWGYSKRFSDVNIRTVFLLGVPSEEFQQTHPKLIEEIQLENEEFGDLIQADFEDTYFNNTIKTMMGLKWVVNFCPEAKFVVLADDDMYISTKNMLKFIRDPFQYSDSSDAEEESRERNEVHRDRSLKRVQRNVLEISGNNSHLNLDTMLPDDHRLYAGHVFHTPPLRHWTSKWYVSLEEYPFHLWPPYVTAGTCVMSRSALMDFYYASMYTKHFRFDDIFLGLIARKMNIEPLHSSHFYFWKKHYTPRGYSDVMASHGYHDPSELTRVWQEQKSIGSA</sequence>
<evidence type="ECO:0000256" key="7">
    <source>
        <dbReference type="ARBA" id="ARBA00022989"/>
    </source>
</evidence>
<dbReference type="PANTHER" id="PTHR11214">
    <property type="entry name" value="BETA-1,3-N-ACETYLGLUCOSAMINYLTRANSFERASE"/>
    <property type="match status" value="1"/>
</dbReference>
<reference evidence="11" key="1">
    <citation type="submission" date="2021-04" db="EMBL/GenBank/DDBJ databases">
        <authorList>
            <person name="Cornetti L."/>
        </authorList>
    </citation>
    <scope>NUCLEOTIDE SEQUENCE</scope>
</reference>
<evidence type="ECO:0000256" key="2">
    <source>
        <dbReference type="ARBA" id="ARBA00008661"/>
    </source>
</evidence>
<evidence type="ECO:0000256" key="5">
    <source>
        <dbReference type="ARBA" id="ARBA00022692"/>
    </source>
</evidence>
<dbReference type="GO" id="GO:0008194">
    <property type="term" value="F:UDP-glycosyltransferase activity"/>
    <property type="evidence" value="ECO:0007669"/>
    <property type="project" value="TreeGrafter"/>
</dbReference>
<keyword evidence="8 10" id="KW-0333">Golgi apparatus</keyword>
<keyword evidence="3 10" id="KW-0328">Glycosyltransferase</keyword>
<keyword evidence="9 10" id="KW-0472">Membrane</keyword>
<dbReference type="GO" id="GO:0006493">
    <property type="term" value="P:protein O-linked glycosylation"/>
    <property type="evidence" value="ECO:0007669"/>
    <property type="project" value="TreeGrafter"/>
</dbReference>
<dbReference type="PANTHER" id="PTHR11214:SF349">
    <property type="entry name" value="BETA-1,3-GALACTOSYLTRANSFERASE BRN"/>
    <property type="match status" value="1"/>
</dbReference>
<feature type="transmembrane region" description="Helical" evidence="10">
    <location>
        <begin position="20"/>
        <end position="43"/>
    </location>
</feature>
<evidence type="ECO:0000313" key="11">
    <source>
        <dbReference type="EMBL" id="CAG4645574.1"/>
    </source>
</evidence>
<protein>
    <recommendedName>
        <fullName evidence="10">Hexosyltransferase</fullName>
        <ecNumber evidence="10">2.4.1.-</ecNumber>
    </recommendedName>
</protein>
<dbReference type="GO" id="GO:0016758">
    <property type="term" value="F:hexosyltransferase activity"/>
    <property type="evidence" value="ECO:0007669"/>
    <property type="project" value="InterPro"/>
</dbReference>
<dbReference type="GO" id="GO:0000139">
    <property type="term" value="C:Golgi membrane"/>
    <property type="evidence" value="ECO:0007669"/>
    <property type="project" value="UniProtKB-SubCell"/>
</dbReference>
<keyword evidence="5 10" id="KW-0812">Transmembrane</keyword>
<name>A0A9N6ZG01_9CRUS</name>
<organism evidence="11">
    <name type="scientific">Lynceus sp. MCZ IZ 141354</name>
    <dbReference type="NCBI Taxonomy" id="1930659"/>
    <lineage>
        <taxon>Eukaryota</taxon>
        <taxon>Metazoa</taxon>
        <taxon>Ecdysozoa</taxon>
        <taxon>Arthropoda</taxon>
        <taxon>Crustacea</taxon>
        <taxon>Branchiopoda</taxon>
        <taxon>Diplostraca</taxon>
        <taxon>Laevicaudata</taxon>
        <taxon>Lynceidae</taxon>
        <taxon>Lynceus</taxon>
    </lineage>
</organism>
<dbReference type="EC" id="2.4.1.-" evidence="10"/>